<comment type="caution">
    <text evidence="6">The sequence shown here is derived from an EMBL/GenBank/DDBJ whole genome shotgun (WGS) entry which is preliminary data.</text>
</comment>
<evidence type="ECO:0000256" key="2">
    <source>
        <dbReference type="ARBA" id="ARBA00022980"/>
    </source>
</evidence>
<gene>
    <name evidence="5" type="primary">rpmB</name>
    <name evidence="6" type="ORF">Y5S_02005</name>
</gene>
<dbReference type="OrthoDB" id="9805609at2"/>
<dbReference type="PATRIC" id="fig|1177154.3.peg.2039"/>
<dbReference type="Gene3D" id="2.30.170.40">
    <property type="entry name" value="Ribosomal protein L28/L24"/>
    <property type="match status" value="1"/>
</dbReference>
<sequence length="78" mass="9149">MSKVCQVTGKRPVTGNNISHSHIKTKRRFEPNLHHHRFWVESEKRFVRLRVSSKGMRIIDKKGIDTVLADIRSRGERV</sequence>
<dbReference type="HAMAP" id="MF_00373">
    <property type="entry name" value="Ribosomal_bL28"/>
    <property type="match status" value="1"/>
</dbReference>
<keyword evidence="7" id="KW-1185">Reference proteome</keyword>
<evidence type="ECO:0000256" key="5">
    <source>
        <dbReference type="HAMAP-Rule" id="MF_00373"/>
    </source>
</evidence>
<comment type="similarity">
    <text evidence="1 5">Belongs to the bacterial ribosomal protein bL28 family.</text>
</comment>
<protein>
    <recommendedName>
        <fullName evidence="4 5">Large ribosomal subunit protein bL28</fullName>
    </recommendedName>
</protein>
<dbReference type="InterPro" id="IPR026569">
    <property type="entry name" value="Ribosomal_bL28"/>
</dbReference>
<dbReference type="AlphaFoldDB" id="A0A095SK09"/>
<dbReference type="Proteomes" id="UP000029444">
    <property type="component" value="Unassembled WGS sequence"/>
</dbReference>
<dbReference type="STRING" id="1177154.Y5S_02005"/>
<proteinExistence type="inferred from homology"/>
<dbReference type="RefSeq" id="WP_035232732.1">
    <property type="nucleotide sequence ID" value="NZ_ARXV01000007.1"/>
</dbReference>
<dbReference type="GO" id="GO:0006412">
    <property type="term" value="P:translation"/>
    <property type="evidence" value="ECO:0007669"/>
    <property type="project" value="UniProtKB-UniRule"/>
</dbReference>
<dbReference type="InterPro" id="IPR034704">
    <property type="entry name" value="Ribosomal_bL28/bL31-like_sf"/>
</dbReference>
<evidence type="ECO:0000256" key="3">
    <source>
        <dbReference type="ARBA" id="ARBA00023274"/>
    </source>
</evidence>
<dbReference type="GO" id="GO:0003735">
    <property type="term" value="F:structural constituent of ribosome"/>
    <property type="evidence" value="ECO:0007669"/>
    <property type="project" value="InterPro"/>
</dbReference>
<dbReference type="PANTHER" id="PTHR13528:SF2">
    <property type="entry name" value="LARGE RIBOSOMAL SUBUNIT PROTEIN BL28M"/>
    <property type="match status" value="1"/>
</dbReference>
<dbReference type="SUPFAM" id="SSF143800">
    <property type="entry name" value="L28p-like"/>
    <property type="match status" value="1"/>
</dbReference>
<dbReference type="NCBIfam" id="TIGR00009">
    <property type="entry name" value="L28"/>
    <property type="match status" value="1"/>
</dbReference>
<evidence type="ECO:0000313" key="6">
    <source>
        <dbReference type="EMBL" id="KGD64639.1"/>
    </source>
</evidence>
<dbReference type="InterPro" id="IPR037147">
    <property type="entry name" value="Ribosomal_bL28_sf"/>
</dbReference>
<evidence type="ECO:0000313" key="7">
    <source>
        <dbReference type="Proteomes" id="UP000029444"/>
    </source>
</evidence>
<dbReference type="GO" id="GO:0022625">
    <property type="term" value="C:cytosolic large ribosomal subunit"/>
    <property type="evidence" value="ECO:0007669"/>
    <property type="project" value="TreeGrafter"/>
</dbReference>
<accession>A0A095SK09</accession>
<dbReference type="eggNOG" id="COG0227">
    <property type="taxonomic scope" value="Bacteria"/>
</dbReference>
<dbReference type="Pfam" id="PF00830">
    <property type="entry name" value="Ribosomal_L28"/>
    <property type="match status" value="1"/>
</dbReference>
<evidence type="ECO:0000256" key="1">
    <source>
        <dbReference type="ARBA" id="ARBA00008760"/>
    </source>
</evidence>
<dbReference type="EMBL" id="ARXV01000007">
    <property type="protein sequence ID" value="KGD64639.1"/>
    <property type="molecule type" value="Genomic_DNA"/>
</dbReference>
<dbReference type="PANTHER" id="PTHR13528">
    <property type="entry name" value="39S RIBOSOMAL PROTEIN L28, MITOCHONDRIAL"/>
    <property type="match status" value="1"/>
</dbReference>
<evidence type="ECO:0000256" key="4">
    <source>
        <dbReference type="ARBA" id="ARBA00035174"/>
    </source>
</evidence>
<organism evidence="6 7">
    <name type="scientific">Alcanivorax nanhaiticus</name>
    <dbReference type="NCBI Taxonomy" id="1177154"/>
    <lineage>
        <taxon>Bacteria</taxon>
        <taxon>Pseudomonadati</taxon>
        <taxon>Pseudomonadota</taxon>
        <taxon>Gammaproteobacteria</taxon>
        <taxon>Oceanospirillales</taxon>
        <taxon>Alcanivoracaceae</taxon>
        <taxon>Alcanivorax</taxon>
    </lineage>
</organism>
<dbReference type="FunFam" id="2.30.170.40:FF:000001">
    <property type="entry name" value="50S ribosomal protein L28"/>
    <property type="match status" value="1"/>
</dbReference>
<dbReference type="InterPro" id="IPR001383">
    <property type="entry name" value="Ribosomal_bL28_bact-type"/>
</dbReference>
<keyword evidence="3 5" id="KW-0687">Ribonucleoprotein</keyword>
<name>A0A095SK09_9GAMM</name>
<reference evidence="6 7" key="1">
    <citation type="submission" date="2012-09" db="EMBL/GenBank/DDBJ databases">
        <title>Genome Sequence of alkane-degrading Bacterium Alcanivorax sp. 19-m-6.</title>
        <authorList>
            <person name="Lai Q."/>
            <person name="Shao Z."/>
        </authorList>
    </citation>
    <scope>NUCLEOTIDE SEQUENCE [LARGE SCALE GENOMIC DNA]</scope>
    <source>
        <strain evidence="6 7">19-m-6</strain>
    </source>
</reference>
<keyword evidence="2 5" id="KW-0689">Ribosomal protein</keyword>